<dbReference type="FunFam" id="1.25.10.10:FF:000237">
    <property type="entry name" value="Pumilio homolog 9"/>
    <property type="match status" value="1"/>
</dbReference>
<dbReference type="PROSITE" id="PS50302">
    <property type="entry name" value="PUM"/>
    <property type="match status" value="7"/>
</dbReference>
<dbReference type="PROSITE" id="PS50303">
    <property type="entry name" value="PUM_HD"/>
    <property type="match status" value="1"/>
</dbReference>
<dbReference type="CDD" id="cd07920">
    <property type="entry name" value="Pumilio"/>
    <property type="match status" value="1"/>
</dbReference>
<evidence type="ECO:0000256" key="4">
    <source>
        <dbReference type="PROSITE-ProRule" id="PRU00317"/>
    </source>
</evidence>
<dbReference type="PANTHER" id="PTHR12537:SF147">
    <property type="entry name" value="PUMILIO HOMOLOG 12"/>
    <property type="match status" value="1"/>
</dbReference>
<feature type="repeat" description="Pumilio" evidence="4">
    <location>
        <begin position="757"/>
        <end position="792"/>
    </location>
</feature>
<organism evidence="7 8">
    <name type="scientific">Aristolochia fimbriata</name>
    <name type="common">White veined hardy Dutchman's pipe vine</name>
    <dbReference type="NCBI Taxonomy" id="158543"/>
    <lineage>
        <taxon>Eukaryota</taxon>
        <taxon>Viridiplantae</taxon>
        <taxon>Streptophyta</taxon>
        <taxon>Embryophyta</taxon>
        <taxon>Tracheophyta</taxon>
        <taxon>Spermatophyta</taxon>
        <taxon>Magnoliopsida</taxon>
        <taxon>Magnoliidae</taxon>
        <taxon>Piperales</taxon>
        <taxon>Aristolochiaceae</taxon>
        <taxon>Aristolochia</taxon>
    </lineage>
</organism>
<accession>A0AAV7ETQ3</accession>
<feature type="repeat" description="Pumilio" evidence="4">
    <location>
        <begin position="609"/>
        <end position="647"/>
    </location>
</feature>
<evidence type="ECO:0000256" key="3">
    <source>
        <dbReference type="ARBA" id="ARBA00058490"/>
    </source>
</evidence>
<dbReference type="Pfam" id="PF00806">
    <property type="entry name" value="PUF"/>
    <property type="match status" value="8"/>
</dbReference>
<feature type="domain" description="PUM-HD" evidence="6">
    <location>
        <begin position="508"/>
        <end position="856"/>
    </location>
</feature>
<evidence type="ECO:0000313" key="8">
    <source>
        <dbReference type="Proteomes" id="UP000825729"/>
    </source>
</evidence>
<sequence length="856" mass="94406">MDKGGTDQAFQAIEMLLGDFSDAASSSPHHGEPNPTISSSDFKPISLETANGNSGGITGFYYPSEKTDQSGNTNFYDGVPFERHSSKSHFDQNLQRHGNADAAKVKLKREFQLPVSDGSQDSSTLPDDQSLASAFADLSFKESVPVDPTMSGQLKYNSVPNHAFSLDAQYSNHFRKSFPISDLAGMVVPPSPNTVNSLNLVDPMLEPYPSLASSNGLNKFNLEMNGHERMKLLNHQKSLEHFMGDLVDQRSNPPLISGAPLHQHSGIHAFPVGPTTFPVQGMEFSMPSFQQQVYLDTQSSPCMQQQHLGQAHIGWRHLQDDRYSKMHPNYFYLQQLQNQLSEAHPIQTSGTTPVGSMSRNLRHTYLDASLVDQVQQANQDPYWSNRRGFNYPDLSSLGGGACRFHAQGYCGRECCNLAHGGKQIAGQGFAARDLLGVQVMDKGVGSYFPEKILTRSHGLNSIKLIKPGSVGGPGSLNQGNSNGRSLSNGQYHNPSSGFSSCGSFRLDGRSSCASSPENLDCGLFSRSQPQKYNSVDEVVGRIYQMAKDQHGCRFLQRKFTDGTPEDVQKIFVEIIDHIVELMTDPFGNYLVQKLLEVCDEDQRMQILRSVTRKDKDLIKISCDMHGTRAVQKVIETLKTPEQTSIVVASLKPGIVMLIKDMNGNHVAQRCLQHLMLQYREFLFDAATAHCVELATDRHGCCVLQKCLQNSDGEQSNCLMAEITSNALVLSKDPFGNYVVQFVIEQGIPWAIDNVMEQLEGSYGELSTQKYSSNVVEKCLKHAGEDKAILIIQELINNSEFGQILQDPYGNYVVQSALANSKGVIHSALVEAIRPHIPALRSSPYGKKVLSSNSLKK</sequence>
<keyword evidence="2" id="KW-0810">Translation regulation</keyword>
<comment type="caution">
    <text evidence="7">The sequence shown here is derived from an EMBL/GenBank/DDBJ whole genome shotgun (WGS) entry which is preliminary data.</text>
</comment>
<evidence type="ECO:0000256" key="1">
    <source>
        <dbReference type="ARBA" id="ARBA00022737"/>
    </source>
</evidence>
<keyword evidence="8" id="KW-1185">Reference proteome</keyword>
<dbReference type="GO" id="GO:0003729">
    <property type="term" value="F:mRNA binding"/>
    <property type="evidence" value="ECO:0007669"/>
    <property type="project" value="TreeGrafter"/>
</dbReference>
<feature type="repeat" description="Pumilio" evidence="4">
    <location>
        <begin position="793"/>
        <end position="830"/>
    </location>
</feature>
<dbReference type="InterPro" id="IPR033712">
    <property type="entry name" value="Pumilio_RNA-bd"/>
</dbReference>
<dbReference type="SUPFAM" id="SSF48371">
    <property type="entry name" value="ARM repeat"/>
    <property type="match status" value="1"/>
</dbReference>
<dbReference type="AlphaFoldDB" id="A0AAV7ETQ3"/>
<gene>
    <name evidence="7" type="ORF">H6P81_004928</name>
</gene>
<evidence type="ECO:0000256" key="5">
    <source>
        <dbReference type="SAM" id="MobiDB-lite"/>
    </source>
</evidence>
<evidence type="ECO:0000313" key="7">
    <source>
        <dbReference type="EMBL" id="KAG9452024.1"/>
    </source>
</evidence>
<evidence type="ECO:0000259" key="6">
    <source>
        <dbReference type="PROSITE" id="PS50303"/>
    </source>
</evidence>
<feature type="repeat" description="Pumilio" evidence="4">
    <location>
        <begin position="573"/>
        <end position="608"/>
    </location>
</feature>
<proteinExistence type="predicted"/>
<dbReference type="Gene3D" id="1.25.10.10">
    <property type="entry name" value="Leucine-rich Repeat Variant"/>
    <property type="match status" value="1"/>
</dbReference>
<dbReference type="InterPro" id="IPR033133">
    <property type="entry name" value="PUM-HD"/>
</dbReference>
<feature type="compositionally biased region" description="Polar residues" evidence="5">
    <location>
        <begin position="475"/>
        <end position="489"/>
    </location>
</feature>
<dbReference type="InterPro" id="IPR001313">
    <property type="entry name" value="Pumilio_RNA-bd_rpt"/>
</dbReference>
<feature type="repeat" description="Pumilio" evidence="4">
    <location>
        <begin position="537"/>
        <end position="572"/>
    </location>
</feature>
<dbReference type="GO" id="GO:0006417">
    <property type="term" value="P:regulation of translation"/>
    <property type="evidence" value="ECO:0007669"/>
    <property type="project" value="UniProtKB-KW"/>
</dbReference>
<dbReference type="EMBL" id="JAINDJ010000003">
    <property type="protein sequence ID" value="KAG9452024.1"/>
    <property type="molecule type" value="Genomic_DNA"/>
</dbReference>
<feature type="repeat" description="Pumilio" evidence="4">
    <location>
        <begin position="721"/>
        <end position="756"/>
    </location>
</feature>
<dbReference type="InterPro" id="IPR011989">
    <property type="entry name" value="ARM-like"/>
</dbReference>
<dbReference type="InterPro" id="IPR016024">
    <property type="entry name" value="ARM-type_fold"/>
</dbReference>
<dbReference type="SMART" id="SM00025">
    <property type="entry name" value="Pumilio"/>
    <property type="match status" value="8"/>
</dbReference>
<feature type="region of interest" description="Disordered" evidence="5">
    <location>
        <begin position="470"/>
        <end position="489"/>
    </location>
</feature>
<dbReference type="PANTHER" id="PTHR12537">
    <property type="entry name" value="RNA BINDING PROTEIN PUMILIO-RELATED"/>
    <property type="match status" value="1"/>
</dbReference>
<dbReference type="GO" id="GO:0005737">
    <property type="term" value="C:cytoplasm"/>
    <property type="evidence" value="ECO:0007669"/>
    <property type="project" value="TreeGrafter"/>
</dbReference>
<protein>
    <recommendedName>
        <fullName evidence="6">PUM-HD domain-containing protein</fullName>
    </recommendedName>
</protein>
<feature type="region of interest" description="Disordered" evidence="5">
    <location>
        <begin position="21"/>
        <end position="49"/>
    </location>
</feature>
<feature type="repeat" description="Pumilio" evidence="4">
    <location>
        <begin position="680"/>
        <end position="720"/>
    </location>
</feature>
<comment type="function">
    <text evidence="3">Sequence-specific RNA-binding protein that regulates translation and mRNA stability by binding the 3'-UTR of target mRNAs.</text>
</comment>
<keyword evidence="1" id="KW-0677">Repeat</keyword>
<evidence type="ECO:0000256" key="2">
    <source>
        <dbReference type="ARBA" id="ARBA00022845"/>
    </source>
</evidence>
<reference evidence="7 8" key="1">
    <citation type="submission" date="2021-07" db="EMBL/GenBank/DDBJ databases">
        <title>The Aristolochia fimbriata genome: insights into angiosperm evolution, floral development and chemical biosynthesis.</title>
        <authorList>
            <person name="Jiao Y."/>
        </authorList>
    </citation>
    <scope>NUCLEOTIDE SEQUENCE [LARGE SCALE GENOMIC DNA]</scope>
    <source>
        <strain evidence="7">IBCAS-2021</strain>
        <tissue evidence="7">Leaf</tissue>
    </source>
</reference>
<dbReference type="Proteomes" id="UP000825729">
    <property type="component" value="Unassembled WGS sequence"/>
</dbReference>
<name>A0AAV7ETQ3_ARIFI</name>